<dbReference type="AlphaFoldDB" id="A0A6A6XGM5"/>
<dbReference type="OrthoDB" id="2426273at2759"/>
<dbReference type="PANTHER" id="PTHR39596">
    <property type="match status" value="1"/>
</dbReference>
<dbReference type="Pfam" id="PF06985">
    <property type="entry name" value="HET"/>
    <property type="match status" value="1"/>
</dbReference>
<feature type="compositionally biased region" description="Polar residues" evidence="1">
    <location>
        <begin position="417"/>
        <end position="428"/>
    </location>
</feature>
<organism evidence="3 4">
    <name type="scientific">Melanomma pulvis-pyrius CBS 109.77</name>
    <dbReference type="NCBI Taxonomy" id="1314802"/>
    <lineage>
        <taxon>Eukaryota</taxon>
        <taxon>Fungi</taxon>
        <taxon>Dikarya</taxon>
        <taxon>Ascomycota</taxon>
        <taxon>Pezizomycotina</taxon>
        <taxon>Dothideomycetes</taxon>
        <taxon>Pleosporomycetidae</taxon>
        <taxon>Pleosporales</taxon>
        <taxon>Melanommataceae</taxon>
        <taxon>Melanomma</taxon>
    </lineage>
</organism>
<dbReference type="InterPro" id="IPR010730">
    <property type="entry name" value="HET"/>
</dbReference>
<evidence type="ECO:0000313" key="4">
    <source>
        <dbReference type="Proteomes" id="UP000799757"/>
    </source>
</evidence>
<sequence length="428" mass="48165">MAGRQFDAAYTDIIKTTSWFWMDTLCIPVGDEFADLRTSAINDMATIYVGASQVLVLDAELLSLSSVHNSENPQIDELDALDALARIAFGTWSRRSWTFQEGALGRECVFQLGDTSVNVTSNWNPAGPRHPSFAGGFVFPQANNIIQLHVFKTLYGKVWHMLQRMNESIVDSAENENDNDLYHPAFPNPSRSFGNFGLFSTSLNKEARHHGELLVRIWNELGVRSTTKSEDLHIIMANLLDFDAGLVMRYPRAHRMRVMLRSIEKIPFSIFYHPGSDVAPAGDNLLRWIPEEPGGHKLQTGQYMDLTSRGLSVPVQDANTISILFPRRRFERRFSTHNKQLRMLLEVENIRLPRGSLPDQAEHRTLLVIPRPKIDGQNLSTSTVVEYSALAHVTSRFVNLAPPSFPSAQDQCHETPSARTSAMKSHPP</sequence>
<reference evidence="3" key="1">
    <citation type="journal article" date="2020" name="Stud. Mycol.">
        <title>101 Dothideomycetes genomes: a test case for predicting lifestyles and emergence of pathogens.</title>
        <authorList>
            <person name="Haridas S."/>
            <person name="Albert R."/>
            <person name="Binder M."/>
            <person name="Bloem J."/>
            <person name="Labutti K."/>
            <person name="Salamov A."/>
            <person name="Andreopoulos B."/>
            <person name="Baker S."/>
            <person name="Barry K."/>
            <person name="Bills G."/>
            <person name="Bluhm B."/>
            <person name="Cannon C."/>
            <person name="Castanera R."/>
            <person name="Culley D."/>
            <person name="Daum C."/>
            <person name="Ezra D."/>
            <person name="Gonzalez J."/>
            <person name="Henrissat B."/>
            <person name="Kuo A."/>
            <person name="Liang C."/>
            <person name="Lipzen A."/>
            <person name="Lutzoni F."/>
            <person name="Magnuson J."/>
            <person name="Mondo S."/>
            <person name="Nolan M."/>
            <person name="Ohm R."/>
            <person name="Pangilinan J."/>
            <person name="Park H.-J."/>
            <person name="Ramirez L."/>
            <person name="Alfaro M."/>
            <person name="Sun H."/>
            <person name="Tritt A."/>
            <person name="Yoshinaga Y."/>
            <person name="Zwiers L.-H."/>
            <person name="Turgeon B."/>
            <person name="Goodwin S."/>
            <person name="Spatafora J."/>
            <person name="Crous P."/>
            <person name="Grigoriev I."/>
        </authorList>
    </citation>
    <scope>NUCLEOTIDE SEQUENCE</scope>
    <source>
        <strain evidence="3">CBS 109.77</strain>
    </source>
</reference>
<evidence type="ECO:0000313" key="3">
    <source>
        <dbReference type="EMBL" id="KAF2795501.1"/>
    </source>
</evidence>
<feature type="domain" description="Heterokaryon incompatibility" evidence="2">
    <location>
        <begin position="16"/>
        <end position="101"/>
    </location>
</feature>
<evidence type="ECO:0000259" key="2">
    <source>
        <dbReference type="Pfam" id="PF06985"/>
    </source>
</evidence>
<evidence type="ECO:0000256" key="1">
    <source>
        <dbReference type="SAM" id="MobiDB-lite"/>
    </source>
</evidence>
<protein>
    <recommendedName>
        <fullName evidence="2">Heterokaryon incompatibility domain-containing protein</fullName>
    </recommendedName>
</protein>
<proteinExistence type="predicted"/>
<name>A0A6A6XGM5_9PLEO</name>
<feature type="region of interest" description="Disordered" evidence="1">
    <location>
        <begin position="406"/>
        <end position="428"/>
    </location>
</feature>
<dbReference type="Proteomes" id="UP000799757">
    <property type="component" value="Unassembled WGS sequence"/>
</dbReference>
<accession>A0A6A6XGM5</accession>
<gene>
    <name evidence="3" type="ORF">K505DRAFT_324016</name>
</gene>
<dbReference type="PANTHER" id="PTHR39596:SF2">
    <property type="entry name" value="HET DOMAIN PROTEIN (AFU_ORTHOLOGUE AFUA_1G17550)-RELATED"/>
    <property type="match status" value="1"/>
</dbReference>
<dbReference type="EMBL" id="MU001857">
    <property type="protein sequence ID" value="KAF2795501.1"/>
    <property type="molecule type" value="Genomic_DNA"/>
</dbReference>
<keyword evidence="4" id="KW-1185">Reference proteome</keyword>